<dbReference type="GO" id="GO:0031419">
    <property type="term" value="F:cobalamin binding"/>
    <property type="evidence" value="ECO:0007669"/>
    <property type="project" value="TreeGrafter"/>
</dbReference>
<proteinExistence type="predicted"/>
<dbReference type="GO" id="GO:0015889">
    <property type="term" value="P:cobalamin transport"/>
    <property type="evidence" value="ECO:0007669"/>
    <property type="project" value="TreeGrafter"/>
</dbReference>
<organism evidence="2 3">
    <name type="scientific">Zoarces viviparus</name>
    <name type="common">Viviparous eelpout</name>
    <name type="synonym">Blennius viviparus</name>
    <dbReference type="NCBI Taxonomy" id="48416"/>
    <lineage>
        <taxon>Eukaryota</taxon>
        <taxon>Metazoa</taxon>
        <taxon>Chordata</taxon>
        <taxon>Craniata</taxon>
        <taxon>Vertebrata</taxon>
        <taxon>Euteleostomi</taxon>
        <taxon>Actinopterygii</taxon>
        <taxon>Neopterygii</taxon>
        <taxon>Teleostei</taxon>
        <taxon>Neoteleostei</taxon>
        <taxon>Acanthomorphata</taxon>
        <taxon>Eupercaria</taxon>
        <taxon>Perciformes</taxon>
        <taxon>Cottioidei</taxon>
        <taxon>Zoarcales</taxon>
        <taxon>Zoarcidae</taxon>
        <taxon>Zoarcinae</taxon>
        <taxon>Zoarces</taxon>
    </lineage>
</organism>
<dbReference type="GO" id="GO:0005615">
    <property type="term" value="C:extracellular space"/>
    <property type="evidence" value="ECO:0007669"/>
    <property type="project" value="TreeGrafter"/>
</dbReference>
<dbReference type="PANTHER" id="PTHR10559">
    <property type="entry name" value="TRANSCOBALAMIN-1/GASTRIC INTRINSIC FACTOR"/>
    <property type="match status" value="1"/>
</dbReference>
<feature type="chain" id="PRO_5043934607" description="DUF4430 domain-containing protein" evidence="1">
    <location>
        <begin position="22"/>
        <end position="134"/>
    </location>
</feature>
<accession>A0AAW1EDI9</accession>
<evidence type="ECO:0008006" key="4">
    <source>
        <dbReference type="Google" id="ProtNLM"/>
    </source>
</evidence>
<sequence length="134" mass="14711">MMTPALLSAALLLLLLPGAPAEDSNQTPINIHVTNSVTSAPKQTYSTYVVYRGILLGAMWRLQDSNVGFSFTYTQDPNYGPFLVSVNGVSGCSADRTYWELLVKRTNETIRPDVGIGCYIPSANETIVLNFNKY</sequence>
<evidence type="ECO:0000313" key="2">
    <source>
        <dbReference type="EMBL" id="KAK9520298.1"/>
    </source>
</evidence>
<gene>
    <name evidence="2" type="ORF">VZT92_020194</name>
</gene>
<comment type="caution">
    <text evidence="2">The sequence shown here is derived from an EMBL/GenBank/DDBJ whole genome shotgun (WGS) entry which is preliminary data.</text>
</comment>
<evidence type="ECO:0000313" key="3">
    <source>
        <dbReference type="Proteomes" id="UP001488805"/>
    </source>
</evidence>
<dbReference type="PANTHER" id="PTHR10559:SF18">
    <property type="entry name" value="TRANSCOBALAMIN II"/>
    <property type="match status" value="1"/>
</dbReference>
<keyword evidence="3" id="KW-1185">Reference proteome</keyword>
<protein>
    <recommendedName>
        <fullName evidence="4">DUF4430 domain-containing protein</fullName>
    </recommendedName>
</protein>
<keyword evidence="1" id="KW-0732">Signal</keyword>
<dbReference type="EMBL" id="JBCEZU010000329">
    <property type="protein sequence ID" value="KAK9520298.1"/>
    <property type="molecule type" value="Genomic_DNA"/>
</dbReference>
<dbReference type="InterPro" id="IPR051588">
    <property type="entry name" value="Cobalamin_Transport"/>
</dbReference>
<reference evidence="2 3" key="1">
    <citation type="journal article" date="2024" name="Genome Biol. Evol.">
        <title>Chromosome-level genome assembly of the viviparous eelpout Zoarces viviparus.</title>
        <authorList>
            <person name="Fuhrmann N."/>
            <person name="Brasseur M.V."/>
            <person name="Bakowski C.E."/>
            <person name="Podsiadlowski L."/>
            <person name="Prost S."/>
            <person name="Krehenwinkel H."/>
            <person name="Mayer C."/>
        </authorList>
    </citation>
    <scope>NUCLEOTIDE SEQUENCE [LARGE SCALE GENOMIC DNA]</scope>
    <source>
        <strain evidence="2">NO-MEL_2022_Ind0_liver</strain>
    </source>
</reference>
<feature type="signal peptide" evidence="1">
    <location>
        <begin position="1"/>
        <end position="21"/>
    </location>
</feature>
<dbReference type="Gene3D" id="2.170.130.30">
    <property type="match status" value="1"/>
</dbReference>
<evidence type="ECO:0000256" key="1">
    <source>
        <dbReference type="SAM" id="SignalP"/>
    </source>
</evidence>
<dbReference type="Proteomes" id="UP001488805">
    <property type="component" value="Unassembled WGS sequence"/>
</dbReference>
<name>A0AAW1EDI9_ZOAVI</name>
<dbReference type="AlphaFoldDB" id="A0AAW1EDI9"/>